<proteinExistence type="predicted"/>
<evidence type="ECO:0000256" key="2">
    <source>
        <dbReference type="ARBA" id="ARBA00022803"/>
    </source>
</evidence>
<evidence type="ECO:0000256" key="1">
    <source>
        <dbReference type="ARBA" id="ARBA00022737"/>
    </source>
</evidence>
<dbReference type="InterPro" id="IPR019734">
    <property type="entry name" value="TPR_rpt"/>
</dbReference>
<organism evidence="3 4">
    <name type="scientific">Sphaerotilus uruguayifluvii</name>
    <dbReference type="NCBI Taxonomy" id="2735897"/>
    <lineage>
        <taxon>Bacteria</taxon>
        <taxon>Pseudomonadati</taxon>
        <taxon>Pseudomonadota</taxon>
        <taxon>Betaproteobacteria</taxon>
        <taxon>Burkholderiales</taxon>
        <taxon>Sphaerotilaceae</taxon>
        <taxon>Sphaerotilus</taxon>
    </lineage>
</organism>
<accession>A0ABX2G4K0</accession>
<dbReference type="SMART" id="SM00028">
    <property type="entry name" value="TPR"/>
    <property type="match status" value="11"/>
</dbReference>
<dbReference type="Pfam" id="PF13374">
    <property type="entry name" value="TPR_10"/>
    <property type="match status" value="1"/>
</dbReference>
<dbReference type="Pfam" id="PF07721">
    <property type="entry name" value="TPR_4"/>
    <property type="match status" value="1"/>
</dbReference>
<sequence>MIGSTGRASVPVLLAWVVAGPVLAADGRAAGLEQAVGQAESWLEQGRLEQVVDRLEPLLRLQAEPVGLGPSDDGATAALLGRAWALLAEAQERRGQFAAELRARTHEIAQWSRAVGAAHPVVLGARVQRALALRRLQQPREAETALREVLAQRMALLPVGAMPAARDHLLLARLFLMPQRRLAEAEAAVRQALQLLQSAAAAGVGVTPADLLPCRLALAAILLERGRAEDAQSVLLRVLAVLDEQGAPALPKVRLDALRQLGEVQMVLGQPAPAERTLRAALEVAAVHPGPRDIDLDLARTRLAEVLVFQERPAEALVQVMAVLDSRRRGVRGAFHPDLLAIWTRIGDLLIRLDRAREAADLLARLVDETRAQRGAQHPETAQALASLARAQHETGLNEAAERHLRIALDIEAAQPAGALTEGRMAGLRNQLGLVLLAQGRPAEAAPVLRQALQAEQSLRSATSPDIVTLQSNLALALRQQGLLGDAAAVLRQALAAQESLQVAAPSRQVDLLQDLGAVLAEMQDLPAAEAALNRAIEIRRRQTGDPRDLRLARLQGALGRVWVQAGRLSEAEATLQASLILLEAADPADPDLPGLLVSLGGLHRRRGEFDLALARVGRAVDLRRLRWGRRAGPTAIAEIALAQVLDAAGRSRAAEPLLRQVLEVLDRGGTRGTPAVAQAHLRLAEVHLHAGRFPAAAGEARSALQIYERTYGLAHPDAVACRDLLGVAKAGGRPGR</sequence>
<dbReference type="Gene3D" id="1.25.40.10">
    <property type="entry name" value="Tetratricopeptide repeat domain"/>
    <property type="match status" value="4"/>
</dbReference>
<dbReference type="SUPFAM" id="SSF48452">
    <property type="entry name" value="TPR-like"/>
    <property type="match status" value="4"/>
</dbReference>
<reference evidence="3 4" key="1">
    <citation type="submission" date="2020-05" db="EMBL/GenBank/DDBJ databases">
        <title>Genomic Encyclopedia of Type Strains, Phase IV (KMG-V): Genome sequencing to study the core and pangenomes of soil and plant-associated prokaryotes.</title>
        <authorList>
            <person name="Whitman W."/>
        </authorList>
    </citation>
    <scope>NUCLEOTIDE SEQUENCE [LARGE SCALE GENOMIC DNA]</scope>
    <source>
        <strain evidence="3 4">C29</strain>
    </source>
</reference>
<keyword evidence="2" id="KW-0802">TPR repeat</keyword>
<comment type="caution">
    <text evidence="3">The sequence shown here is derived from an EMBL/GenBank/DDBJ whole genome shotgun (WGS) entry which is preliminary data.</text>
</comment>
<dbReference type="Proteomes" id="UP001516061">
    <property type="component" value="Unassembled WGS sequence"/>
</dbReference>
<evidence type="ECO:0000313" key="3">
    <source>
        <dbReference type="EMBL" id="NRT56349.1"/>
    </source>
</evidence>
<protein>
    <submittedName>
        <fullName evidence="3">Tetratricopeptide (TPR) repeat protein</fullName>
    </submittedName>
</protein>
<dbReference type="Pfam" id="PF13424">
    <property type="entry name" value="TPR_12"/>
    <property type="match status" value="4"/>
</dbReference>
<dbReference type="EMBL" id="JABSNM010000008">
    <property type="protein sequence ID" value="NRT56349.1"/>
    <property type="molecule type" value="Genomic_DNA"/>
</dbReference>
<dbReference type="RefSeq" id="WP_173805374.1">
    <property type="nucleotide sequence ID" value="NZ_JABSNM010000008.1"/>
</dbReference>
<dbReference type="InterPro" id="IPR011990">
    <property type="entry name" value="TPR-like_helical_dom_sf"/>
</dbReference>
<evidence type="ECO:0000313" key="4">
    <source>
        <dbReference type="Proteomes" id="UP001516061"/>
    </source>
</evidence>
<keyword evidence="4" id="KW-1185">Reference proteome</keyword>
<dbReference type="InterPro" id="IPR011717">
    <property type="entry name" value="TPR-4"/>
</dbReference>
<gene>
    <name evidence="3" type="ORF">HNQ01_002092</name>
</gene>
<dbReference type="PANTHER" id="PTHR45641:SF19">
    <property type="entry name" value="NEPHROCYSTIN-3"/>
    <property type="match status" value="1"/>
</dbReference>
<keyword evidence="1" id="KW-0677">Repeat</keyword>
<dbReference type="PANTHER" id="PTHR45641">
    <property type="entry name" value="TETRATRICOPEPTIDE REPEAT PROTEIN (AFU_ORTHOLOGUE AFUA_6G03870)"/>
    <property type="match status" value="1"/>
</dbReference>
<name>A0ABX2G4K0_9BURK</name>